<feature type="transmembrane region" description="Helical" evidence="6">
    <location>
        <begin position="289"/>
        <end position="308"/>
    </location>
</feature>
<keyword evidence="3 6" id="KW-1133">Transmembrane helix</keyword>
<accession>A0A6G9Y8F6</accession>
<dbReference type="Proteomes" id="UP000503540">
    <property type="component" value="Chromosome"/>
</dbReference>
<comment type="subcellular location">
    <subcellularLocation>
        <location evidence="1">Endomembrane system</location>
        <topology evidence="1">Multi-pass membrane protein</topology>
    </subcellularLocation>
</comment>
<feature type="compositionally biased region" description="Basic and acidic residues" evidence="5">
    <location>
        <begin position="57"/>
        <end position="68"/>
    </location>
</feature>
<keyword evidence="4 6" id="KW-0472">Membrane</keyword>
<evidence type="ECO:0000256" key="1">
    <source>
        <dbReference type="ARBA" id="ARBA00004127"/>
    </source>
</evidence>
<dbReference type="AlphaFoldDB" id="A0A6G9Y8F6"/>
<gene>
    <name evidence="7" type="ORF">F5544_07945</name>
</gene>
<dbReference type="EMBL" id="CP046172">
    <property type="protein sequence ID" value="QIS09491.1"/>
    <property type="molecule type" value="Genomic_DNA"/>
</dbReference>
<evidence type="ECO:0000313" key="8">
    <source>
        <dbReference type="Proteomes" id="UP000503540"/>
    </source>
</evidence>
<feature type="compositionally biased region" description="Basic residues" evidence="5">
    <location>
        <begin position="1"/>
        <end position="13"/>
    </location>
</feature>
<dbReference type="InterPro" id="IPR008217">
    <property type="entry name" value="Ccc1_fam"/>
</dbReference>
<protein>
    <recommendedName>
        <fullName evidence="9">VIT family protein</fullName>
    </recommendedName>
</protein>
<feature type="region of interest" description="Disordered" evidence="5">
    <location>
        <begin position="1"/>
        <end position="103"/>
    </location>
</feature>
<proteinExistence type="predicted"/>
<dbReference type="Pfam" id="PF01988">
    <property type="entry name" value="VIT1"/>
    <property type="match status" value="1"/>
</dbReference>
<evidence type="ECO:0000313" key="7">
    <source>
        <dbReference type="EMBL" id="QIS09491.1"/>
    </source>
</evidence>
<dbReference type="GO" id="GO:0030026">
    <property type="term" value="P:intracellular manganese ion homeostasis"/>
    <property type="evidence" value="ECO:0007669"/>
    <property type="project" value="InterPro"/>
</dbReference>
<evidence type="ECO:0000256" key="3">
    <source>
        <dbReference type="ARBA" id="ARBA00022989"/>
    </source>
</evidence>
<feature type="transmembrane region" description="Helical" evidence="6">
    <location>
        <begin position="263"/>
        <end position="283"/>
    </location>
</feature>
<dbReference type="CDD" id="cd02432">
    <property type="entry name" value="Nodulin-21_like_1"/>
    <property type="match status" value="1"/>
</dbReference>
<dbReference type="GO" id="GO:0005384">
    <property type="term" value="F:manganese ion transmembrane transporter activity"/>
    <property type="evidence" value="ECO:0007669"/>
    <property type="project" value="InterPro"/>
</dbReference>
<organism evidence="7 8">
    <name type="scientific">Nocardia arthritidis</name>
    <dbReference type="NCBI Taxonomy" id="228602"/>
    <lineage>
        <taxon>Bacteria</taxon>
        <taxon>Bacillati</taxon>
        <taxon>Actinomycetota</taxon>
        <taxon>Actinomycetes</taxon>
        <taxon>Mycobacteriales</taxon>
        <taxon>Nocardiaceae</taxon>
        <taxon>Nocardia</taxon>
    </lineage>
</organism>
<name>A0A6G9Y8F6_9NOCA</name>
<feature type="compositionally biased region" description="Basic and acidic residues" evidence="5">
    <location>
        <begin position="15"/>
        <end position="36"/>
    </location>
</feature>
<evidence type="ECO:0008006" key="9">
    <source>
        <dbReference type="Google" id="ProtNLM"/>
    </source>
</evidence>
<sequence>MPTRHSRHRKGFGRLRGESPGTRRADRQARGGDQRRPLVHQCRRPLGVPSTDADISPEGREAGHRQHPVDVPAPRPLGRDPRARQPVIRHGNARPSSKPSGLWHRLRQVNEPTGAHPHEPHGEGLASRLNWLRAGVLGANDGIVSTAGLVVGVAAATTSTNAIFTAGIAGLSAGAISMAVGEYVSVSTQRDSERALLAKERRELRDEPGYELTELAGIYRDKGLSAETARKVAEELTAHDAFTAHAEAELGLNPNELTNPWQAAFSSAVSFTLGALLPLLAILLPPVTARIPVTFAAVLIALAITGSLSARLGGSSRGRAVLRVVIGGALAMAVTYGIGQLAGISGI</sequence>
<keyword evidence="2 6" id="KW-0812">Transmembrane</keyword>
<evidence type="ECO:0000256" key="4">
    <source>
        <dbReference type="ARBA" id="ARBA00023136"/>
    </source>
</evidence>
<evidence type="ECO:0000256" key="5">
    <source>
        <dbReference type="SAM" id="MobiDB-lite"/>
    </source>
</evidence>
<keyword evidence="8" id="KW-1185">Reference proteome</keyword>
<evidence type="ECO:0000256" key="6">
    <source>
        <dbReference type="SAM" id="Phobius"/>
    </source>
</evidence>
<evidence type="ECO:0000256" key="2">
    <source>
        <dbReference type="ARBA" id="ARBA00022692"/>
    </source>
</evidence>
<dbReference type="PANTHER" id="PTHR31851">
    <property type="entry name" value="FE(2+)/MN(2+) TRANSPORTER PCL1"/>
    <property type="match status" value="1"/>
</dbReference>
<dbReference type="GO" id="GO:0012505">
    <property type="term" value="C:endomembrane system"/>
    <property type="evidence" value="ECO:0007669"/>
    <property type="project" value="UniProtKB-SubCell"/>
</dbReference>
<dbReference type="KEGG" id="nah:F5544_07945"/>
<reference evidence="7 8" key="1">
    <citation type="journal article" date="2019" name="ACS Chem. Biol.">
        <title>Identification and Mobilization of a Cryptic Antibiotic Biosynthesis Gene Locus from a Human-Pathogenic Nocardia Isolate.</title>
        <authorList>
            <person name="Herisse M."/>
            <person name="Ishida K."/>
            <person name="Porter J.L."/>
            <person name="Howden B."/>
            <person name="Hertweck C."/>
            <person name="Stinear T.P."/>
            <person name="Pidot S.J."/>
        </authorList>
    </citation>
    <scope>NUCLEOTIDE SEQUENCE [LARGE SCALE GENOMIC DNA]</scope>
    <source>
        <strain evidence="7 8">AUSMDU00012717</strain>
    </source>
</reference>
<feature type="transmembrane region" description="Helical" evidence="6">
    <location>
        <begin position="320"/>
        <end position="339"/>
    </location>
</feature>